<accession>A0A512MCP3</accession>
<evidence type="ECO:0000313" key="2">
    <source>
        <dbReference type="EMBL" id="GEP44472.1"/>
    </source>
</evidence>
<keyword evidence="1" id="KW-0732">Signal</keyword>
<evidence type="ECO:0000313" key="3">
    <source>
        <dbReference type="Proteomes" id="UP000321577"/>
    </source>
</evidence>
<evidence type="ECO:0008006" key="4">
    <source>
        <dbReference type="Google" id="ProtNLM"/>
    </source>
</evidence>
<gene>
    <name evidence="2" type="ORF">BGE01nite_37630</name>
</gene>
<evidence type="ECO:0000256" key="1">
    <source>
        <dbReference type="SAM" id="SignalP"/>
    </source>
</evidence>
<dbReference type="EMBL" id="BKAG01000030">
    <property type="protein sequence ID" value="GEP44472.1"/>
    <property type="molecule type" value="Genomic_DNA"/>
</dbReference>
<protein>
    <recommendedName>
        <fullName evidence="4">Lipoprotein</fullName>
    </recommendedName>
</protein>
<feature type="chain" id="PRO_5022075615" description="Lipoprotein" evidence="1">
    <location>
        <begin position="17"/>
        <end position="154"/>
    </location>
</feature>
<dbReference type="Proteomes" id="UP000321577">
    <property type="component" value="Unassembled WGS sequence"/>
</dbReference>
<dbReference type="RefSeq" id="WP_146852448.1">
    <property type="nucleotide sequence ID" value="NZ_BKAG01000030.1"/>
</dbReference>
<proteinExistence type="predicted"/>
<dbReference type="AlphaFoldDB" id="A0A512MCP3"/>
<comment type="caution">
    <text evidence="2">The sequence shown here is derived from an EMBL/GenBank/DDBJ whole genome shotgun (WGS) entry which is preliminary data.</text>
</comment>
<name>A0A512MCP3_9BACT</name>
<reference evidence="2 3" key="1">
    <citation type="submission" date="2019-07" db="EMBL/GenBank/DDBJ databases">
        <title>Whole genome shotgun sequence of Brevifollis gellanilyticus NBRC 108608.</title>
        <authorList>
            <person name="Hosoyama A."/>
            <person name="Uohara A."/>
            <person name="Ohji S."/>
            <person name="Ichikawa N."/>
        </authorList>
    </citation>
    <scope>NUCLEOTIDE SEQUENCE [LARGE SCALE GENOMIC DNA]</scope>
    <source>
        <strain evidence="2 3">NBRC 108608</strain>
    </source>
</reference>
<feature type="signal peptide" evidence="1">
    <location>
        <begin position="1"/>
        <end position="16"/>
    </location>
</feature>
<keyword evidence="3" id="KW-1185">Reference proteome</keyword>
<sequence length="154" mass="17438">MKKLLLFLLLTTPALARIGETTAQSETRYGKPVSVRDEGKWMRFEKADLEIICKFYDGVCDSIRYQKKQKNADGESLPLTLEEVKIILDAESNGMPWRQLVEDNGDGISVWKKGDVMAHVAMKEYPCVSIHTAANSKREFEEEEAKKKGGLKDL</sequence>
<organism evidence="2 3">
    <name type="scientific">Brevifollis gellanilyticus</name>
    <dbReference type="NCBI Taxonomy" id="748831"/>
    <lineage>
        <taxon>Bacteria</taxon>
        <taxon>Pseudomonadati</taxon>
        <taxon>Verrucomicrobiota</taxon>
        <taxon>Verrucomicrobiia</taxon>
        <taxon>Verrucomicrobiales</taxon>
        <taxon>Verrucomicrobiaceae</taxon>
    </lineage>
</organism>